<gene>
    <name evidence="1" type="ORF">SPTER_39180</name>
</gene>
<organism evidence="1 2">
    <name type="scientific">Sporomusa termitida</name>
    <dbReference type="NCBI Taxonomy" id="2377"/>
    <lineage>
        <taxon>Bacteria</taxon>
        <taxon>Bacillati</taxon>
        <taxon>Bacillota</taxon>
        <taxon>Negativicutes</taxon>
        <taxon>Selenomonadales</taxon>
        <taxon>Sporomusaceae</taxon>
        <taxon>Sporomusa</taxon>
    </lineage>
</organism>
<dbReference type="OrthoDB" id="9814719at2"/>
<name>A0A517DYP9_9FIRM</name>
<keyword evidence="2" id="KW-1185">Reference proteome</keyword>
<evidence type="ECO:0000313" key="2">
    <source>
        <dbReference type="Proteomes" id="UP000320776"/>
    </source>
</evidence>
<dbReference type="KEGG" id="sted:SPTER_39180"/>
<dbReference type="Gene3D" id="3.10.520.10">
    <property type="entry name" value="ApbE-like domains"/>
    <property type="match status" value="1"/>
</dbReference>
<accession>A0A517DYP9</accession>
<dbReference type="InterPro" id="IPR003374">
    <property type="entry name" value="ApbE-like_sf"/>
</dbReference>
<evidence type="ECO:0008006" key="3">
    <source>
        <dbReference type="Google" id="ProtNLM"/>
    </source>
</evidence>
<sequence>MITVMAPGKVSLDFGPIQMTIRALAGSSPLTGQAQQAAHYARAVLYELAAYQKPAASPQLAIKSGDDWPEVLKRMLAAVQRADDITLTPMAAVAGTIADLTADWLLARGATKAIVNNGGDIAVRLATGQKTAVGIAPAIGRQPTHKLVLDDSRGIGGVATSGLGGRSFTKGIATAAVVAAGTAAVADACATSLGNATYVGHPAVKLARAEQLDPNTDIWGHQVVTEVGLLPPAVVEAALMNGWSRASELYNQGVIAGAAVFVQQQLVMIPEGFIIAL</sequence>
<dbReference type="SUPFAM" id="SSF143631">
    <property type="entry name" value="ApbE-like"/>
    <property type="match status" value="1"/>
</dbReference>
<dbReference type="RefSeq" id="WP_144351875.1">
    <property type="nucleotide sequence ID" value="NZ_CP036259.1"/>
</dbReference>
<reference evidence="1 2" key="1">
    <citation type="submission" date="2019-02" db="EMBL/GenBank/DDBJ databases">
        <title>Closed genome of Sporomusa termitida DSM 4440.</title>
        <authorList>
            <person name="Poehlein A."/>
            <person name="Daniel R."/>
        </authorList>
    </citation>
    <scope>NUCLEOTIDE SEQUENCE [LARGE SCALE GENOMIC DNA]</scope>
    <source>
        <strain evidence="1 2">DSM 4440</strain>
    </source>
</reference>
<dbReference type="AlphaFoldDB" id="A0A517DYP9"/>
<protein>
    <recommendedName>
        <fullName evidence="3">FAD:protein FMN transferase</fullName>
    </recommendedName>
</protein>
<evidence type="ECO:0000313" key="1">
    <source>
        <dbReference type="EMBL" id="QDR82490.1"/>
    </source>
</evidence>
<dbReference type="Proteomes" id="UP000320776">
    <property type="component" value="Chromosome"/>
</dbReference>
<dbReference type="EMBL" id="CP036259">
    <property type="protein sequence ID" value="QDR82490.1"/>
    <property type="molecule type" value="Genomic_DNA"/>
</dbReference>
<proteinExistence type="predicted"/>